<organism evidence="2 3">
    <name type="scientific">Porites evermanni</name>
    <dbReference type="NCBI Taxonomy" id="104178"/>
    <lineage>
        <taxon>Eukaryota</taxon>
        <taxon>Metazoa</taxon>
        <taxon>Cnidaria</taxon>
        <taxon>Anthozoa</taxon>
        <taxon>Hexacorallia</taxon>
        <taxon>Scleractinia</taxon>
        <taxon>Fungiina</taxon>
        <taxon>Poritidae</taxon>
        <taxon>Porites</taxon>
    </lineage>
</organism>
<dbReference type="Proteomes" id="UP001159427">
    <property type="component" value="Unassembled WGS sequence"/>
</dbReference>
<evidence type="ECO:0000313" key="2">
    <source>
        <dbReference type="EMBL" id="CAH3015047.1"/>
    </source>
</evidence>
<accession>A0ABN8LHJ2</accession>
<name>A0ABN8LHJ2_9CNID</name>
<proteinExistence type="predicted"/>
<feature type="transmembrane region" description="Helical" evidence="1">
    <location>
        <begin position="22"/>
        <end position="42"/>
    </location>
</feature>
<sequence>MANETSTTCSRSFKPDESFRSFVNVFMAMCFIACIISQLYIYHKFTRMEERIDNLGNIVEKIVVERSSKSHTNQTALDENNVVRQRRSVQQRDTNLQSLAKRVIVIERRLQEYNRTSAERWMSRYFVRGQ</sequence>
<protein>
    <submittedName>
        <fullName evidence="2">Uncharacterized protein</fullName>
    </submittedName>
</protein>
<keyword evidence="1" id="KW-0812">Transmembrane</keyword>
<evidence type="ECO:0000313" key="3">
    <source>
        <dbReference type="Proteomes" id="UP001159427"/>
    </source>
</evidence>
<comment type="caution">
    <text evidence="2">The sequence shown here is derived from an EMBL/GenBank/DDBJ whole genome shotgun (WGS) entry which is preliminary data.</text>
</comment>
<evidence type="ECO:0000256" key="1">
    <source>
        <dbReference type="SAM" id="Phobius"/>
    </source>
</evidence>
<reference evidence="2 3" key="1">
    <citation type="submission" date="2022-05" db="EMBL/GenBank/DDBJ databases">
        <authorList>
            <consortium name="Genoscope - CEA"/>
            <person name="William W."/>
        </authorList>
    </citation>
    <scope>NUCLEOTIDE SEQUENCE [LARGE SCALE GENOMIC DNA]</scope>
</reference>
<keyword evidence="3" id="KW-1185">Reference proteome</keyword>
<keyword evidence="1" id="KW-0472">Membrane</keyword>
<keyword evidence="1" id="KW-1133">Transmembrane helix</keyword>
<gene>
    <name evidence="2" type="ORF">PEVE_00011075</name>
</gene>
<dbReference type="EMBL" id="CALNXI010000018">
    <property type="protein sequence ID" value="CAH3015047.1"/>
    <property type="molecule type" value="Genomic_DNA"/>
</dbReference>